<name>A0A1H4DVV9_9BACT</name>
<protein>
    <submittedName>
        <fullName evidence="2">Lipocalin-like domain-containing protein</fullName>
    </submittedName>
</protein>
<keyword evidence="3" id="KW-1185">Reference proteome</keyword>
<dbReference type="AlphaFoldDB" id="A0A1H4DVV9"/>
<organism evidence="2 3">
    <name type="scientific">Alistipes timonensis JC136</name>
    <dbReference type="NCBI Taxonomy" id="1033731"/>
    <lineage>
        <taxon>Bacteria</taxon>
        <taxon>Pseudomonadati</taxon>
        <taxon>Bacteroidota</taxon>
        <taxon>Bacteroidia</taxon>
        <taxon>Bacteroidales</taxon>
        <taxon>Rikenellaceae</taxon>
        <taxon>Alistipes</taxon>
    </lineage>
</organism>
<dbReference type="InterPro" id="IPR024311">
    <property type="entry name" value="Lipocalin-like"/>
</dbReference>
<evidence type="ECO:0000313" key="2">
    <source>
        <dbReference type="EMBL" id="SEA76737.1"/>
    </source>
</evidence>
<proteinExistence type="predicted"/>
<gene>
    <name evidence="2" type="ORF">SAMN05444145_10658</name>
</gene>
<sequence length="143" mass="15424">MGVVAVLAFLMAGCGGSDKKEDAINYDGWMLSTWNGGTELSGKVFLQLNGDMTFVLYQCIDTPGYQKLTGTYSIDGQVISGVYSSGIPWESSYVIEKQTKTELQLRSEKEIVSLYIAVEVPAYAKDGVVASGVRSSGAEKPFL</sequence>
<evidence type="ECO:0000259" key="1">
    <source>
        <dbReference type="Pfam" id="PF13648"/>
    </source>
</evidence>
<dbReference type="Pfam" id="PF13648">
    <property type="entry name" value="Lipocalin_4"/>
    <property type="match status" value="1"/>
</dbReference>
<feature type="domain" description="Lipocalin-like" evidence="1">
    <location>
        <begin position="29"/>
        <end position="105"/>
    </location>
</feature>
<dbReference type="Proteomes" id="UP000183253">
    <property type="component" value="Unassembled WGS sequence"/>
</dbReference>
<reference evidence="2 3" key="1">
    <citation type="submission" date="2016-10" db="EMBL/GenBank/DDBJ databases">
        <authorList>
            <person name="de Groot N.N."/>
        </authorList>
    </citation>
    <scope>NUCLEOTIDE SEQUENCE [LARGE SCALE GENOMIC DNA]</scope>
    <source>
        <strain evidence="2 3">DSM 25383</strain>
    </source>
</reference>
<dbReference type="EMBL" id="FNRI01000006">
    <property type="protein sequence ID" value="SEA76737.1"/>
    <property type="molecule type" value="Genomic_DNA"/>
</dbReference>
<evidence type="ECO:0000313" key="3">
    <source>
        <dbReference type="Proteomes" id="UP000183253"/>
    </source>
</evidence>
<accession>A0A1H4DVV9</accession>